<reference evidence="9 10" key="1">
    <citation type="journal article" date="2020" name="Front. Microbiol.">
        <title>Single-cell genomics of novel Actinobacteria with the Wood-Ljungdahl pathway discovered in a serpentinizing system.</title>
        <authorList>
            <person name="Merino N."/>
            <person name="Kawai M."/>
            <person name="Boyd E.S."/>
            <person name="Colman D.R."/>
            <person name="McGlynn S.E."/>
            <person name="Nealson K.H."/>
            <person name="Kurokawa K."/>
            <person name="Hongoh Y."/>
        </authorList>
    </citation>
    <scope>NUCLEOTIDE SEQUENCE [LARGE SCALE GENOMIC DNA]</scope>
    <source>
        <strain evidence="9 10">S06</strain>
    </source>
</reference>
<dbReference type="Gene3D" id="1.10.3720.10">
    <property type="entry name" value="MetI-like"/>
    <property type="match status" value="1"/>
</dbReference>
<dbReference type="PANTHER" id="PTHR43744">
    <property type="entry name" value="ABC TRANSPORTER PERMEASE PROTEIN MG189-RELATED-RELATED"/>
    <property type="match status" value="1"/>
</dbReference>
<dbReference type="InterPro" id="IPR035906">
    <property type="entry name" value="MetI-like_sf"/>
</dbReference>
<feature type="transmembrane region" description="Helical" evidence="7">
    <location>
        <begin position="145"/>
        <end position="163"/>
    </location>
</feature>
<accession>A0A6V8NL60</accession>
<proteinExistence type="inferred from homology"/>
<evidence type="ECO:0000256" key="5">
    <source>
        <dbReference type="ARBA" id="ARBA00022989"/>
    </source>
</evidence>
<evidence type="ECO:0000256" key="3">
    <source>
        <dbReference type="ARBA" id="ARBA00022475"/>
    </source>
</evidence>
<feature type="transmembrane region" description="Helical" evidence="7">
    <location>
        <begin position="9"/>
        <end position="30"/>
    </location>
</feature>
<keyword evidence="2 7" id="KW-0813">Transport</keyword>
<dbReference type="GO" id="GO:0055085">
    <property type="term" value="P:transmembrane transport"/>
    <property type="evidence" value="ECO:0007669"/>
    <property type="project" value="InterPro"/>
</dbReference>
<evidence type="ECO:0000256" key="2">
    <source>
        <dbReference type="ARBA" id="ARBA00022448"/>
    </source>
</evidence>
<dbReference type="Proteomes" id="UP000580051">
    <property type="component" value="Unassembled WGS sequence"/>
</dbReference>
<comment type="caution">
    <text evidence="9">The sequence shown here is derived from an EMBL/GenBank/DDBJ whole genome shotgun (WGS) entry which is preliminary data.</text>
</comment>
<evidence type="ECO:0000259" key="8">
    <source>
        <dbReference type="PROSITE" id="PS50928"/>
    </source>
</evidence>
<sequence length="288" mass="31754">MIHVNFKTILVYSMAGIMALWSLAPFYWVVLSTLIPEVELYSTPPRWVPRNITLASFHRILVEGGGFRGGGGITATELIQRGLANSLIVAITSTLIMAVLASMLGYVFARCRFPGKNLFFLYILGTIVVPGWPVLIGLLAAFSRLGLLDTLMGLIIVSVAYRIPFDTWFMRGYLETIPRELDDAARIDGCSRLGALFRILLPASIPGLASVLVVSFLFSWNMFLAPLVLTFTLKAKPITVNMSELIGQFYVHWDLMSAGAVIAIIPPILVVLLFQKYIVQGMVRGAIK</sequence>
<dbReference type="CDD" id="cd06261">
    <property type="entry name" value="TM_PBP2"/>
    <property type="match status" value="1"/>
</dbReference>
<dbReference type="EMBL" id="BLRV01000013">
    <property type="protein sequence ID" value="GFP21008.1"/>
    <property type="molecule type" value="Genomic_DNA"/>
</dbReference>
<comment type="subcellular location">
    <subcellularLocation>
        <location evidence="1 7">Cell membrane</location>
        <topology evidence="1 7">Multi-pass membrane protein</topology>
    </subcellularLocation>
</comment>
<keyword evidence="3" id="KW-1003">Cell membrane</keyword>
<organism evidence="9 10">
    <name type="scientific">Candidatus Hakubella thermalkaliphila</name>
    <dbReference type="NCBI Taxonomy" id="2754717"/>
    <lineage>
        <taxon>Bacteria</taxon>
        <taxon>Bacillati</taxon>
        <taxon>Actinomycetota</taxon>
        <taxon>Actinomycetota incertae sedis</taxon>
        <taxon>Candidatus Hakubellales</taxon>
        <taxon>Candidatus Hakubellaceae</taxon>
        <taxon>Candidatus Hakubella</taxon>
    </lineage>
</organism>
<dbReference type="GO" id="GO:0005886">
    <property type="term" value="C:plasma membrane"/>
    <property type="evidence" value="ECO:0007669"/>
    <property type="project" value="UniProtKB-SubCell"/>
</dbReference>
<keyword evidence="9" id="KW-0762">Sugar transport</keyword>
<keyword evidence="5 7" id="KW-1133">Transmembrane helix</keyword>
<feature type="transmembrane region" description="Helical" evidence="7">
    <location>
        <begin position="249"/>
        <end position="274"/>
    </location>
</feature>
<evidence type="ECO:0000256" key="6">
    <source>
        <dbReference type="ARBA" id="ARBA00023136"/>
    </source>
</evidence>
<keyword evidence="4 7" id="KW-0812">Transmembrane</keyword>
<keyword evidence="6 7" id="KW-0472">Membrane</keyword>
<dbReference type="PANTHER" id="PTHR43744:SF8">
    <property type="entry name" value="SN-GLYCEROL-3-PHOSPHATE TRANSPORT SYSTEM PERMEASE PROTEIN UGPE"/>
    <property type="match status" value="1"/>
</dbReference>
<dbReference type="SUPFAM" id="SSF161098">
    <property type="entry name" value="MetI-like"/>
    <property type="match status" value="1"/>
</dbReference>
<evidence type="ECO:0000256" key="1">
    <source>
        <dbReference type="ARBA" id="ARBA00004651"/>
    </source>
</evidence>
<dbReference type="PROSITE" id="PS50928">
    <property type="entry name" value="ABC_TM1"/>
    <property type="match status" value="1"/>
</dbReference>
<gene>
    <name evidence="9" type="ORF">HKBW3S06_00234</name>
</gene>
<evidence type="ECO:0000256" key="4">
    <source>
        <dbReference type="ARBA" id="ARBA00022692"/>
    </source>
</evidence>
<feature type="transmembrane region" description="Helical" evidence="7">
    <location>
        <begin position="87"/>
        <end position="107"/>
    </location>
</feature>
<comment type="similarity">
    <text evidence="7">Belongs to the binding-protein-dependent transport system permease family.</text>
</comment>
<dbReference type="InterPro" id="IPR000515">
    <property type="entry name" value="MetI-like"/>
</dbReference>
<evidence type="ECO:0000256" key="7">
    <source>
        <dbReference type="RuleBase" id="RU363032"/>
    </source>
</evidence>
<dbReference type="Pfam" id="PF00528">
    <property type="entry name" value="BPD_transp_1"/>
    <property type="match status" value="1"/>
</dbReference>
<feature type="domain" description="ABC transmembrane type-1" evidence="8">
    <location>
        <begin position="83"/>
        <end position="274"/>
    </location>
</feature>
<evidence type="ECO:0000313" key="9">
    <source>
        <dbReference type="EMBL" id="GFP21008.1"/>
    </source>
</evidence>
<feature type="transmembrane region" description="Helical" evidence="7">
    <location>
        <begin position="119"/>
        <end position="139"/>
    </location>
</feature>
<evidence type="ECO:0000313" key="10">
    <source>
        <dbReference type="Proteomes" id="UP000580051"/>
    </source>
</evidence>
<name>A0A6V8NL60_9ACTN</name>
<protein>
    <submittedName>
        <fullName evidence="9">Multiple sugar transport system permease protein</fullName>
    </submittedName>
</protein>
<dbReference type="AlphaFoldDB" id="A0A6V8NL60"/>